<evidence type="ECO:0000256" key="1">
    <source>
        <dbReference type="ARBA" id="ARBA00034923"/>
    </source>
</evidence>
<dbReference type="PANTHER" id="PTHR11070:SF2">
    <property type="entry name" value="ATP-DEPENDENT DNA HELICASE SRS2"/>
    <property type="match status" value="1"/>
</dbReference>
<dbReference type="Proteomes" id="UP001596501">
    <property type="component" value="Unassembled WGS sequence"/>
</dbReference>
<dbReference type="SUPFAM" id="SSF52540">
    <property type="entry name" value="P-loop containing nucleoside triphosphate hydrolases"/>
    <property type="match status" value="1"/>
</dbReference>
<dbReference type="Pfam" id="PF08378">
    <property type="entry name" value="NERD"/>
    <property type="match status" value="1"/>
</dbReference>
<dbReference type="InterPro" id="IPR000212">
    <property type="entry name" value="DNA_helicase_UvrD/REP"/>
</dbReference>
<dbReference type="Gene3D" id="3.40.50.300">
    <property type="entry name" value="P-loop containing nucleotide triphosphate hydrolases"/>
    <property type="match status" value="2"/>
</dbReference>
<gene>
    <name evidence="4" type="ORF">ACFQPB_21380</name>
</gene>
<protein>
    <recommendedName>
        <fullName evidence="1">DNA 3'-5' helicase II</fullName>
    </recommendedName>
</protein>
<name>A0ABW2QQQ3_9BURK</name>
<proteinExistence type="predicted"/>
<dbReference type="PANTHER" id="PTHR11070">
    <property type="entry name" value="UVRD / RECB / PCRA DNA HELICASE FAMILY MEMBER"/>
    <property type="match status" value="1"/>
</dbReference>
<comment type="caution">
    <text evidence="4">The sequence shown here is derived from an EMBL/GenBank/DDBJ whole genome shotgun (WGS) entry which is preliminary data.</text>
</comment>
<accession>A0ABW2QQQ3</accession>
<dbReference type="InterPro" id="IPR011528">
    <property type="entry name" value="NERD"/>
</dbReference>
<dbReference type="Pfam" id="PF13245">
    <property type="entry name" value="AAA_19"/>
    <property type="match status" value="1"/>
</dbReference>
<organism evidence="4 5">
    <name type="scientific">Hydrogenophaga atypica</name>
    <dbReference type="NCBI Taxonomy" id="249409"/>
    <lineage>
        <taxon>Bacteria</taxon>
        <taxon>Pseudomonadati</taxon>
        <taxon>Pseudomonadota</taxon>
        <taxon>Betaproteobacteria</taxon>
        <taxon>Burkholderiales</taxon>
        <taxon>Comamonadaceae</taxon>
        <taxon>Hydrogenophaga</taxon>
    </lineage>
</organism>
<evidence type="ECO:0000313" key="4">
    <source>
        <dbReference type="EMBL" id="MFC7411417.1"/>
    </source>
</evidence>
<evidence type="ECO:0000259" key="3">
    <source>
        <dbReference type="Pfam" id="PF13538"/>
    </source>
</evidence>
<keyword evidence="5" id="KW-1185">Reference proteome</keyword>
<dbReference type="RefSeq" id="WP_382227823.1">
    <property type="nucleotide sequence ID" value="NZ_JBHTCA010000031.1"/>
</dbReference>
<feature type="domain" description="NERD" evidence="2">
    <location>
        <begin position="12"/>
        <end position="124"/>
    </location>
</feature>
<reference evidence="5" key="1">
    <citation type="journal article" date="2019" name="Int. J. Syst. Evol. Microbiol.">
        <title>The Global Catalogue of Microorganisms (GCM) 10K type strain sequencing project: providing services to taxonomists for standard genome sequencing and annotation.</title>
        <authorList>
            <consortium name="The Broad Institute Genomics Platform"/>
            <consortium name="The Broad Institute Genome Sequencing Center for Infectious Disease"/>
            <person name="Wu L."/>
            <person name="Ma J."/>
        </authorList>
    </citation>
    <scope>NUCLEOTIDE SEQUENCE [LARGE SCALE GENOMIC DNA]</scope>
    <source>
        <strain evidence="5">CGMCC 1.12371</strain>
    </source>
</reference>
<dbReference type="Pfam" id="PF13538">
    <property type="entry name" value="UvrD_C_2"/>
    <property type="match status" value="1"/>
</dbReference>
<dbReference type="InterPro" id="IPR027785">
    <property type="entry name" value="UvrD-like_helicase_C"/>
</dbReference>
<evidence type="ECO:0000313" key="5">
    <source>
        <dbReference type="Proteomes" id="UP001596501"/>
    </source>
</evidence>
<dbReference type="InterPro" id="IPR027417">
    <property type="entry name" value="P-loop_NTPase"/>
</dbReference>
<sequence>MPKILGTNSADRWEREIRRQLAAQLPQDWIVVCNIGWALKSDGGVVKDGQCDFVILVPGLGMAILEVKGSRAVRVGEDGTWFRREEHLRTREILREIPIDEPPPEQACRNMHSLARLACDHLPRQSFPGAYAFLVAYPNGVVEGPSTLYDPSTIIAKPDIPKLARRIREALESRMHRSSRQDFTTDVATRVAQIFTNSTFRVAWRDTPLDSREDGVVIDELTRQQFAALRGAFELPRVAIVGPAGSGKTLLAMWKLEALIEEGRRALYVCFNKALAEYLQRMNPGLADFITSVDRLFTKVADHPNGTFDDHFFMEELPSLVQDVASELPQAEKYEAIVVDEGQDFGELRLLALLELLADSGQWLLFADWGQNVYQASKQELLGAEVTFRLYHNCRNTQLVNSATNECCSLKVDSMPGAPVGAMPKVQKTTPALMAAAAWDAAHDLAPEGGAVVLSPYRLENSCMNLSRKAYGLELTEDLADLGKSGHVVFSTVKSFKGLEARNVVLVHADMPNRTDAFAIEDLYVACTRATGRFVMVTASDEAARWFSERIKS</sequence>
<dbReference type="EMBL" id="JBHTCA010000031">
    <property type="protein sequence ID" value="MFC7411417.1"/>
    <property type="molecule type" value="Genomic_DNA"/>
</dbReference>
<evidence type="ECO:0000259" key="2">
    <source>
        <dbReference type="Pfam" id="PF08378"/>
    </source>
</evidence>
<feature type="domain" description="UvrD-like helicase C-terminal" evidence="3">
    <location>
        <begin position="487"/>
        <end position="537"/>
    </location>
</feature>